<dbReference type="InParanoid" id="G4U311"/>
<keyword evidence="6" id="KW-1185">Reference proteome</keyword>
<keyword evidence="3" id="KW-0862">Zinc</keyword>
<evidence type="ECO:0000256" key="1">
    <source>
        <dbReference type="ARBA" id="ARBA00022723"/>
    </source>
</evidence>
<evidence type="ECO:0000313" key="5">
    <source>
        <dbReference type="EMBL" id="CCA77976.1"/>
    </source>
</evidence>
<organism evidence="5 6">
    <name type="scientific">Serendipita indica (strain DSM 11827)</name>
    <name type="common">Root endophyte fungus</name>
    <name type="synonym">Piriformospora indica</name>
    <dbReference type="NCBI Taxonomy" id="1109443"/>
    <lineage>
        <taxon>Eukaryota</taxon>
        <taxon>Fungi</taxon>
        <taxon>Dikarya</taxon>
        <taxon>Basidiomycota</taxon>
        <taxon>Agaricomycotina</taxon>
        <taxon>Agaricomycetes</taxon>
        <taxon>Sebacinales</taxon>
        <taxon>Serendipitaceae</taxon>
        <taxon>Serendipita</taxon>
    </lineage>
</organism>
<dbReference type="Proteomes" id="UP000007148">
    <property type="component" value="Unassembled WGS sequence"/>
</dbReference>
<gene>
    <name evidence="5" type="ORF">PIIN_00690</name>
</gene>
<dbReference type="SUPFAM" id="SSF144232">
    <property type="entry name" value="HIT/MYND zinc finger-like"/>
    <property type="match status" value="1"/>
</dbReference>
<dbReference type="InterPro" id="IPR002893">
    <property type="entry name" value="Znf_MYND"/>
</dbReference>
<sequence>MSPIAPNKVKDAINLLHGKIGKHSREDLALVSQHICSSSIFWQKFTAANLEETKSRHRQHKHLQSLILPIQAIMYNPRTMLSFQESLVENLANSSVFDYLDEAADEETKLMFLNDLKNALESANGSTRQAMGKQMPRARLLHTLVISNSQWIPVIQIQNMVMDPVRCNRRGCEKSGNSQCARCASRYCSADYQKQDWAEHKLVCKLLPGLKSKVQSA</sequence>
<dbReference type="OrthoDB" id="432970at2759"/>
<accession>G4U311</accession>
<reference evidence="5 6" key="1">
    <citation type="journal article" date="2011" name="PLoS Pathog.">
        <title>Endophytic Life Strategies Decoded by Genome and Transcriptome Analyses of the Mutualistic Root Symbiont Piriformospora indica.</title>
        <authorList>
            <person name="Zuccaro A."/>
            <person name="Lahrmann U."/>
            <person name="Guldener U."/>
            <person name="Langen G."/>
            <person name="Pfiffi S."/>
            <person name="Biedenkopf D."/>
            <person name="Wong P."/>
            <person name="Samans B."/>
            <person name="Grimm C."/>
            <person name="Basiewicz M."/>
            <person name="Murat C."/>
            <person name="Martin F."/>
            <person name="Kogel K.H."/>
        </authorList>
    </citation>
    <scope>NUCLEOTIDE SEQUENCE [LARGE SCALE GENOMIC DNA]</scope>
    <source>
        <strain evidence="5 6">DSM 11827</strain>
    </source>
</reference>
<dbReference type="HOGENOM" id="CLU_1272736_0_0_1"/>
<evidence type="ECO:0000256" key="2">
    <source>
        <dbReference type="ARBA" id="ARBA00022771"/>
    </source>
</evidence>
<feature type="domain" description="MYND-type" evidence="4">
    <location>
        <begin position="172"/>
        <end position="204"/>
    </location>
</feature>
<keyword evidence="1" id="KW-0479">Metal-binding</keyword>
<evidence type="ECO:0000256" key="3">
    <source>
        <dbReference type="ARBA" id="ARBA00022833"/>
    </source>
</evidence>
<keyword evidence="2" id="KW-0863">Zinc-finger</keyword>
<name>G4U311_SERID</name>
<dbReference type="EMBL" id="CAFZ01001878">
    <property type="protein sequence ID" value="CCA77976.1"/>
    <property type="molecule type" value="Genomic_DNA"/>
</dbReference>
<evidence type="ECO:0000259" key="4">
    <source>
        <dbReference type="Pfam" id="PF01753"/>
    </source>
</evidence>
<dbReference type="Gene3D" id="6.10.140.2220">
    <property type="match status" value="1"/>
</dbReference>
<comment type="caution">
    <text evidence="5">The sequence shown here is derived from an EMBL/GenBank/DDBJ whole genome shotgun (WGS) entry which is preliminary data.</text>
</comment>
<proteinExistence type="predicted"/>
<dbReference type="GO" id="GO:0008270">
    <property type="term" value="F:zinc ion binding"/>
    <property type="evidence" value="ECO:0007669"/>
    <property type="project" value="UniProtKB-KW"/>
</dbReference>
<dbReference type="AlphaFoldDB" id="G4U311"/>
<protein>
    <recommendedName>
        <fullName evidence="4">MYND-type domain-containing protein</fullName>
    </recommendedName>
</protein>
<dbReference type="Pfam" id="PF01753">
    <property type="entry name" value="zf-MYND"/>
    <property type="match status" value="1"/>
</dbReference>
<evidence type="ECO:0000313" key="6">
    <source>
        <dbReference type="Proteomes" id="UP000007148"/>
    </source>
</evidence>